<proteinExistence type="predicted"/>
<evidence type="ECO:0000256" key="7">
    <source>
        <dbReference type="ARBA" id="ARBA00023242"/>
    </source>
</evidence>
<feature type="domain" description="C2H2-type" evidence="9">
    <location>
        <begin position="86"/>
        <end position="113"/>
    </location>
</feature>
<dbReference type="EMBL" id="JAIZAY010000008">
    <property type="protein sequence ID" value="KAJ8037106.1"/>
    <property type="molecule type" value="Genomic_DNA"/>
</dbReference>
<keyword evidence="3" id="KW-0677">Repeat</keyword>
<evidence type="ECO:0000256" key="8">
    <source>
        <dbReference type="PROSITE-ProRule" id="PRU00042"/>
    </source>
</evidence>
<gene>
    <name evidence="10" type="ORF">HOLleu_17845</name>
</gene>
<keyword evidence="2" id="KW-0479">Metal-binding</keyword>
<evidence type="ECO:0000313" key="11">
    <source>
        <dbReference type="Proteomes" id="UP001152320"/>
    </source>
</evidence>
<evidence type="ECO:0000256" key="6">
    <source>
        <dbReference type="ARBA" id="ARBA00023125"/>
    </source>
</evidence>
<dbReference type="InterPro" id="IPR013087">
    <property type="entry name" value="Znf_C2H2_type"/>
</dbReference>
<dbReference type="GO" id="GO:0005634">
    <property type="term" value="C:nucleus"/>
    <property type="evidence" value="ECO:0007669"/>
    <property type="project" value="TreeGrafter"/>
</dbReference>
<keyword evidence="5" id="KW-0862">Zinc</keyword>
<keyword evidence="11" id="KW-1185">Reference proteome</keyword>
<dbReference type="GO" id="GO:0008270">
    <property type="term" value="F:zinc ion binding"/>
    <property type="evidence" value="ECO:0007669"/>
    <property type="project" value="UniProtKB-KW"/>
</dbReference>
<dbReference type="PROSITE" id="PS50157">
    <property type="entry name" value="ZINC_FINGER_C2H2_2"/>
    <property type="match status" value="3"/>
</dbReference>
<dbReference type="PANTHER" id="PTHR16515">
    <property type="entry name" value="PR DOMAIN ZINC FINGER PROTEIN"/>
    <property type="match status" value="1"/>
</dbReference>
<dbReference type="SMART" id="SM00355">
    <property type="entry name" value="ZnF_C2H2"/>
    <property type="match status" value="3"/>
</dbReference>
<dbReference type="PANTHER" id="PTHR16515:SF2">
    <property type="entry name" value="PR DOMAIN ZINC FINGER PROTEIN 4"/>
    <property type="match status" value="1"/>
</dbReference>
<reference evidence="10" key="1">
    <citation type="submission" date="2021-10" db="EMBL/GenBank/DDBJ databases">
        <title>Tropical sea cucumber genome reveals ecological adaptation and Cuvierian tubules defense mechanism.</title>
        <authorList>
            <person name="Chen T."/>
        </authorList>
    </citation>
    <scope>NUCLEOTIDE SEQUENCE</scope>
    <source>
        <strain evidence="10">Nanhai2018</strain>
        <tissue evidence="10">Muscle</tissue>
    </source>
</reference>
<dbReference type="AlphaFoldDB" id="A0A9Q1C1V8"/>
<evidence type="ECO:0000259" key="9">
    <source>
        <dbReference type="PROSITE" id="PS50157"/>
    </source>
</evidence>
<feature type="domain" description="C2H2-type" evidence="9">
    <location>
        <begin position="57"/>
        <end position="84"/>
    </location>
</feature>
<dbReference type="SUPFAM" id="SSF57667">
    <property type="entry name" value="beta-beta-alpha zinc fingers"/>
    <property type="match status" value="2"/>
</dbReference>
<evidence type="ECO:0000256" key="3">
    <source>
        <dbReference type="ARBA" id="ARBA00022737"/>
    </source>
</evidence>
<keyword evidence="7" id="KW-0539">Nucleus</keyword>
<dbReference type="InterPro" id="IPR050331">
    <property type="entry name" value="Zinc_finger"/>
</dbReference>
<protein>
    <recommendedName>
        <fullName evidence="9">C2H2-type domain-containing protein</fullName>
    </recommendedName>
</protein>
<evidence type="ECO:0000313" key="10">
    <source>
        <dbReference type="EMBL" id="KAJ8037106.1"/>
    </source>
</evidence>
<sequence length="124" mass="14922">MLLIPSRDKTPKLPHRYDELDDIVEMAFMCSLCPKEFKLKHHLKRHVAGVHIKDRKHVCKTCQKEFSRRDNLLRHQRKHEGRERGQTCNLCEKLFFRKHNLKKHMKIHGKKKDQTKPECACWKG</sequence>
<dbReference type="InterPro" id="IPR036236">
    <property type="entry name" value="Znf_C2H2_sf"/>
</dbReference>
<dbReference type="PROSITE" id="PS00028">
    <property type="entry name" value="ZINC_FINGER_C2H2_1"/>
    <property type="match status" value="3"/>
</dbReference>
<dbReference type="Pfam" id="PF00096">
    <property type="entry name" value="zf-C2H2"/>
    <property type="match status" value="3"/>
</dbReference>
<feature type="domain" description="C2H2-type" evidence="9">
    <location>
        <begin position="28"/>
        <end position="56"/>
    </location>
</feature>
<keyword evidence="4 8" id="KW-0863">Zinc-finger</keyword>
<organism evidence="10 11">
    <name type="scientific">Holothuria leucospilota</name>
    <name type="common">Black long sea cucumber</name>
    <name type="synonym">Mertensiothuria leucospilota</name>
    <dbReference type="NCBI Taxonomy" id="206669"/>
    <lineage>
        <taxon>Eukaryota</taxon>
        <taxon>Metazoa</taxon>
        <taxon>Echinodermata</taxon>
        <taxon>Eleutherozoa</taxon>
        <taxon>Echinozoa</taxon>
        <taxon>Holothuroidea</taxon>
        <taxon>Aspidochirotacea</taxon>
        <taxon>Aspidochirotida</taxon>
        <taxon>Holothuriidae</taxon>
        <taxon>Holothuria</taxon>
    </lineage>
</organism>
<keyword evidence="6" id="KW-0238">DNA-binding</keyword>
<evidence type="ECO:0000256" key="5">
    <source>
        <dbReference type="ARBA" id="ARBA00022833"/>
    </source>
</evidence>
<evidence type="ECO:0000256" key="4">
    <source>
        <dbReference type="ARBA" id="ARBA00022771"/>
    </source>
</evidence>
<evidence type="ECO:0000256" key="2">
    <source>
        <dbReference type="ARBA" id="ARBA00022723"/>
    </source>
</evidence>
<accession>A0A9Q1C1V8</accession>
<dbReference type="Gene3D" id="3.30.160.60">
    <property type="entry name" value="Classic Zinc Finger"/>
    <property type="match status" value="3"/>
</dbReference>
<dbReference type="Proteomes" id="UP001152320">
    <property type="component" value="Chromosome 8"/>
</dbReference>
<dbReference type="FunFam" id="3.30.160.60:FF:000100">
    <property type="entry name" value="Zinc finger 45-like"/>
    <property type="match status" value="1"/>
</dbReference>
<name>A0A9Q1C1V8_HOLLE</name>
<comment type="caution">
    <text evidence="10">The sequence shown here is derived from an EMBL/GenBank/DDBJ whole genome shotgun (WGS) entry which is preliminary data.</text>
</comment>
<dbReference type="GO" id="GO:0010468">
    <property type="term" value="P:regulation of gene expression"/>
    <property type="evidence" value="ECO:0007669"/>
    <property type="project" value="TreeGrafter"/>
</dbReference>
<comment type="subcellular location">
    <subcellularLocation>
        <location evidence="1">Nucleus</location>
    </subcellularLocation>
</comment>
<evidence type="ECO:0000256" key="1">
    <source>
        <dbReference type="ARBA" id="ARBA00004123"/>
    </source>
</evidence>
<dbReference type="OrthoDB" id="6496718at2759"/>